<evidence type="ECO:0000313" key="2">
    <source>
        <dbReference type="EMBL" id="PPQ30191.1"/>
    </source>
</evidence>
<dbReference type="OrthoDB" id="7774376at2"/>
<keyword evidence="3" id="KW-1185">Reference proteome</keyword>
<feature type="compositionally biased region" description="Low complexity" evidence="1">
    <location>
        <begin position="210"/>
        <end position="232"/>
    </location>
</feature>
<dbReference type="Proteomes" id="UP000239089">
    <property type="component" value="Unassembled WGS sequence"/>
</dbReference>
<organism evidence="2 3">
    <name type="scientific">Rhodoblastus sphagnicola</name>
    <dbReference type="NCBI Taxonomy" id="333368"/>
    <lineage>
        <taxon>Bacteria</taxon>
        <taxon>Pseudomonadati</taxon>
        <taxon>Pseudomonadota</taxon>
        <taxon>Alphaproteobacteria</taxon>
        <taxon>Hyphomicrobiales</taxon>
        <taxon>Rhodoblastaceae</taxon>
        <taxon>Rhodoblastus</taxon>
    </lineage>
</organism>
<sequence>MTYLHPPPGDVPVIVTKDVGGYVNEYADMTRLYAETGREVRLHECRSACTLALSLPNVCVYPGSLLKFHKAYNPETKVANDEVSDQLMASYPAAVRERLGDLTRTYKVLTGSELIRLGVRDCNRPSGPAYAVARAKPKPAAPEPGYFSQLAEVFSSATPTATQVKPQRVQVAAVRLNPPKPEAAPPTEAPAAEPPPPVTPDTPPLPPSRPADLSRPAASPQVASPQVVLPQVVLPPPPAPPQAEAPPVAPPPRPPELRITSAWGQRIVGSAPILATRQFTPFPYRVVRKG</sequence>
<gene>
    <name evidence="2" type="ORF">CCR94_12750</name>
</gene>
<dbReference type="EMBL" id="NHSJ01000082">
    <property type="protein sequence ID" value="PPQ30191.1"/>
    <property type="molecule type" value="Genomic_DNA"/>
</dbReference>
<reference evidence="2 3" key="1">
    <citation type="journal article" date="2018" name="Arch. Microbiol.">
        <title>New insights into the metabolic potential of the phototrophic purple bacterium Rhodopila globiformis DSM 161(T) from its draft genome sequence and evidence for a vanadium-dependent nitrogenase.</title>
        <authorList>
            <person name="Imhoff J.F."/>
            <person name="Rahn T."/>
            <person name="Kunzel S."/>
            <person name="Neulinger S.C."/>
        </authorList>
    </citation>
    <scope>NUCLEOTIDE SEQUENCE [LARGE SCALE GENOMIC DNA]</scope>
    <source>
        <strain evidence="2 3">DSM 16996</strain>
    </source>
</reference>
<accession>A0A2S6N6F2</accession>
<dbReference type="AlphaFoldDB" id="A0A2S6N6F2"/>
<protein>
    <submittedName>
        <fullName evidence="2">Uncharacterized protein</fullName>
    </submittedName>
</protein>
<proteinExistence type="predicted"/>
<evidence type="ECO:0000256" key="1">
    <source>
        <dbReference type="SAM" id="MobiDB-lite"/>
    </source>
</evidence>
<feature type="compositionally biased region" description="Pro residues" evidence="1">
    <location>
        <begin position="233"/>
        <end position="254"/>
    </location>
</feature>
<evidence type="ECO:0000313" key="3">
    <source>
        <dbReference type="Proteomes" id="UP000239089"/>
    </source>
</evidence>
<feature type="compositionally biased region" description="Pro residues" evidence="1">
    <location>
        <begin position="178"/>
        <end position="209"/>
    </location>
</feature>
<dbReference type="RefSeq" id="WP_104508240.1">
    <property type="nucleotide sequence ID" value="NZ_JACIGC010000004.1"/>
</dbReference>
<name>A0A2S6N6F2_9HYPH</name>
<feature type="region of interest" description="Disordered" evidence="1">
    <location>
        <begin position="178"/>
        <end position="258"/>
    </location>
</feature>
<comment type="caution">
    <text evidence="2">The sequence shown here is derived from an EMBL/GenBank/DDBJ whole genome shotgun (WGS) entry which is preliminary data.</text>
</comment>